<protein>
    <recommendedName>
        <fullName evidence="4">Rapid alkalinization factor</fullName>
    </recommendedName>
</protein>
<gene>
    <name evidence="2" type="ORF">LSALG_LOCUS22694</name>
</gene>
<accession>A0AA35YZD3</accession>
<keyword evidence="3" id="KW-1185">Reference proteome</keyword>
<dbReference type="EMBL" id="OX465080">
    <property type="protein sequence ID" value="CAI9283085.1"/>
    <property type="molecule type" value="Genomic_DNA"/>
</dbReference>
<dbReference type="Proteomes" id="UP001177003">
    <property type="component" value="Chromosome 4"/>
</dbReference>
<keyword evidence="1" id="KW-0732">Signal</keyword>
<dbReference type="PROSITE" id="PS51257">
    <property type="entry name" value="PROKAR_LIPOPROTEIN"/>
    <property type="match status" value="1"/>
</dbReference>
<evidence type="ECO:0008006" key="4">
    <source>
        <dbReference type="Google" id="ProtNLM"/>
    </source>
</evidence>
<organism evidence="2 3">
    <name type="scientific">Lactuca saligna</name>
    <name type="common">Willowleaf lettuce</name>
    <dbReference type="NCBI Taxonomy" id="75948"/>
    <lineage>
        <taxon>Eukaryota</taxon>
        <taxon>Viridiplantae</taxon>
        <taxon>Streptophyta</taxon>
        <taxon>Embryophyta</taxon>
        <taxon>Tracheophyta</taxon>
        <taxon>Spermatophyta</taxon>
        <taxon>Magnoliopsida</taxon>
        <taxon>eudicotyledons</taxon>
        <taxon>Gunneridae</taxon>
        <taxon>Pentapetalae</taxon>
        <taxon>asterids</taxon>
        <taxon>campanulids</taxon>
        <taxon>Asterales</taxon>
        <taxon>Asteraceae</taxon>
        <taxon>Cichorioideae</taxon>
        <taxon>Cichorieae</taxon>
        <taxon>Lactucinae</taxon>
        <taxon>Lactuca</taxon>
    </lineage>
</organism>
<feature type="signal peptide" evidence="1">
    <location>
        <begin position="1"/>
        <end position="31"/>
    </location>
</feature>
<feature type="chain" id="PRO_5041455699" description="Rapid alkalinization factor" evidence="1">
    <location>
        <begin position="32"/>
        <end position="113"/>
    </location>
</feature>
<evidence type="ECO:0000313" key="2">
    <source>
        <dbReference type="EMBL" id="CAI9283085.1"/>
    </source>
</evidence>
<evidence type="ECO:0000256" key="1">
    <source>
        <dbReference type="SAM" id="SignalP"/>
    </source>
</evidence>
<evidence type="ECO:0000313" key="3">
    <source>
        <dbReference type="Proteomes" id="UP001177003"/>
    </source>
</evidence>
<name>A0AA35YZD3_LACSI</name>
<sequence length="113" mass="12699">MLNGRNQIRFITIILSLTIILMVTMIGGCDGSFVAACNGSNVAECGQQVIEDEEQEFLMDTEEHRRILYGKIDRHLVGASQKPHTPVCKNNCSGKKKYNVNGRPCRTYDFCRS</sequence>
<dbReference type="AlphaFoldDB" id="A0AA35YZD3"/>
<reference evidence="2" key="1">
    <citation type="submission" date="2023-04" db="EMBL/GenBank/DDBJ databases">
        <authorList>
            <person name="Vijverberg K."/>
            <person name="Xiong W."/>
            <person name="Schranz E."/>
        </authorList>
    </citation>
    <scope>NUCLEOTIDE SEQUENCE</scope>
</reference>
<proteinExistence type="predicted"/>